<accession>A0A0S1X8Q2</accession>
<proteinExistence type="predicted"/>
<dbReference type="PATRIC" id="fig|55802.8.peg.170"/>
<protein>
    <submittedName>
        <fullName evidence="1">Uncharacterized protein</fullName>
    </submittedName>
</protein>
<dbReference type="AlphaFoldDB" id="A0A0S1X8Q2"/>
<sequence>MMKIKKTLIFGSLAVLLILSSALLLGASSLRNTSSIPEATIIPYNNSENVRFLKLQHEVVLVRNGYLAVIPNVTSKEELLAFVQQNRERLKSLRNGEVVSATITFKRPLRKSELLRLLGNNVKIVAVRYKSYPVGIGQMPYPIEVNESEELRHLEEKLRIELKEKNGINEFRLIEGFVSAKVVAPKEDLLRISKLEEVFDVNVGPRDVAEKHGIKQMMIEDAWWYYEKYILKAKKQVKLRVFLQFILETGGHKNEYHFT</sequence>
<name>A0A0S1X8Q2_THEBA</name>
<dbReference type="EMBL" id="CP013050">
    <property type="protein sequence ID" value="ALM74151.1"/>
    <property type="molecule type" value="Genomic_DNA"/>
</dbReference>
<evidence type="ECO:0000313" key="1">
    <source>
        <dbReference type="EMBL" id="ALM74151.1"/>
    </source>
</evidence>
<dbReference type="STRING" id="55802.TBCH5v1_0172"/>
<organism evidence="1 2">
    <name type="scientific">Thermococcus barophilus</name>
    <dbReference type="NCBI Taxonomy" id="55802"/>
    <lineage>
        <taxon>Archaea</taxon>
        <taxon>Methanobacteriati</taxon>
        <taxon>Methanobacteriota</taxon>
        <taxon>Thermococci</taxon>
        <taxon>Thermococcales</taxon>
        <taxon>Thermococcaceae</taxon>
        <taxon>Thermococcus</taxon>
    </lineage>
</organism>
<reference evidence="1 2" key="1">
    <citation type="journal article" date="2016" name="Genome Announc.">
        <title>Complete genome sequence of the hyperthermophilic and piezophilic archaeon Thermococcus barophilus Ch5, capable of growth at the expense of hydrogenogenesis from carbon monoxide and formate.</title>
        <authorList>
            <person name="Oger P."/>
            <person name="Sokolova T.G."/>
            <person name="Kozhevnikova D.A."/>
            <person name="Taranov E.A."/>
            <person name="Vannier P."/>
            <person name="Lee H.S."/>
            <person name="Kwon K.K."/>
            <person name="Kang S.G."/>
            <person name="Lee J.H."/>
            <person name="Bonch-Osmolovskaya E.A."/>
            <person name="Lebedinsky A.V."/>
        </authorList>
    </citation>
    <scope>NUCLEOTIDE SEQUENCE [LARGE SCALE GENOMIC DNA]</scope>
    <source>
        <strain evidence="2">Ch5</strain>
    </source>
</reference>
<evidence type="ECO:0000313" key="2">
    <source>
        <dbReference type="Proteomes" id="UP000066042"/>
    </source>
</evidence>
<dbReference type="Proteomes" id="UP000066042">
    <property type="component" value="Chromosome"/>
</dbReference>
<gene>
    <name evidence="1" type="ORF">TBCH5v1_0172</name>
</gene>